<evidence type="ECO:0000256" key="3">
    <source>
        <dbReference type="ARBA" id="ARBA00022989"/>
    </source>
</evidence>
<dbReference type="SUPFAM" id="SSF103481">
    <property type="entry name" value="Multidrug resistance efflux transporter EmrE"/>
    <property type="match status" value="1"/>
</dbReference>
<feature type="transmembrane region" description="Helical" evidence="5">
    <location>
        <begin position="251"/>
        <end position="270"/>
    </location>
</feature>
<gene>
    <name evidence="8" type="ORF">OCA8868_00548</name>
</gene>
<accession>A0A238JMG1</accession>
<dbReference type="OrthoDB" id="321830at2"/>
<evidence type="ECO:0000256" key="1">
    <source>
        <dbReference type="ARBA" id="ARBA00004141"/>
    </source>
</evidence>
<evidence type="ECO:0000313" key="8">
    <source>
        <dbReference type="EMBL" id="SMX31860.1"/>
    </source>
</evidence>
<evidence type="ECO:0000256" key="2">
    <source>
        <dbReference type="ARBA" id="ARBA00022692"/>
    </source>
</evidence>
<feature type="domain" description="EamA" evidence="7">
    <location>
        <begin position="144"/>
        <end position="270"/>
    </location>
</feature>
<dbReference type="GO" id="GO:0016020">
    <property type="term" value="C:membrane"/>
    <property type="evidence" value="ECO:0007669"/>
    <property type="project" value="UniProtKB-SubCell"/>
</dbReference>
<dbReference type="Proteomes" id="UP000203464">
    <property type="component" value="Unassembled WGS sequence"/>
</dbReference>
<comment type="subcellular location">
    <subcellularLocation>
        <location evidence="1">Membrane</location>
        <topology evidence="1">Multi-pass membrane protein</topology>
    </subcellularLocation>
</comment>
<reference evidence="9" key="1">
    <citation type="submission" date="2017-05" db="EMBL/GenBank/DDBJ databases">
        <authorList>
            <person name="Rodrigo-Torres L."/>
            <person name="Arahal R. D."/>
            <person name="Lucena T."/>
        </authorList>
    </citation>
    <scope>NUCLEOTIDE SEQUENCE [LARGE SCALE GENOMIC DNA]</scope>
    <source>
        <strain evidence="9">CECT 8868</strain>
    </source>
</reference>
<dbReference type="AlphaFoldDB" id="A0A238JMG1"/>
<dbReference type="PANTHER" id="PTHR32322">
    <property type="entry name" value="INNER MEMBRANE TRANSPORTER"/>
    <property type="match status" value="1"/>
</dbReference>
<feature type="transmembrane region" description="Helical" evidence="5">
    <location>
        <begin position="195"/>
        <end position="216"/>
    </location>
</feature>
<organism evidence="8 9">
    <name type="scientific">Octadecabacter ascidiaceicola</name>
    <dbReference type="NCBI Taxonomy" id="1655543"/>
    <lineage>
        <taxon>Bacteria</taxon>
        <taxon>Pseudomonadati</taxon>
        <taxon>Pseudomonadota</taxon>
        <taxon>Alphaproteobacteria</taxon>
        <taxon>Rhodobacterales</taxon>
        <taxon>Roseobacteraceae</taxon>
        <taxon>Octadecabacter</taxon>
    </lineage>
</organism>
<dbReference type="EMBL" id="FXYD01000001">
    <property type="protein sequence ID" value="SMX31860.1"/>
    <property type="molecule type" value="Genomic_DNA"/>
</dbReference>
<dbReference type="RefSeq" id="WP_093994992.1">
    <property type="nucleotide sequence ID" value="NZ_FXYD01000001.1"/>
</dbReference>
<feature type="transmembrane region" description="Helical" evidence="5">
    <location>
        <begin position="33"/>
        <end position="53"/>
    </location>
</feature>
<feature type="transmembrane region" description="Helical" evidence="5">
    <location>
        <begin position="65"/>
        <end position="83"/>
    </location>
</feature>
<feature type="transmembrane region" description="Helical" evidence="5">
    <location>
        <begin position="89"/>
        <end position="108"/>
    </location>
</feature>
<keyword evidence="3 5" id="KW-1133">Transmembrane helix</keyword>
<sequence length="274" mass="28155">MHLFALIAVTMCAFAANSVLARAGVFTYGMEPLLFAGVRLASGAGMLALLVSLRGGWGRVDASRGITACMLLLYLVPFSIAYLTLPSGVGALILFGVVQITMFGGSYLSGTQPSLRQWGGMAVAMAGLGWLLWPTESMTLDAVGVVFMVVSGFGWGVFSMRGRGSKDPLGDMALSFVICAPVALVLILIGSGWSLGGLVCALVSGAVMSGLGYALWYRVLPQVAATTSAVAQLSVPVIAIIAGAIFLNESITLSVVVASAVVLGGIAVSVRKRG</sequence>
<dbReference type="PANTHER" id="PTHR32322:SF9">
    <property type="entry name" value="AMINO-ACID METABOLITE EFFLUX PUMP-RELATED"/>
    <property type="match status" value="1"/>
</dbReference>
<evidence type="ECO:0000256" key="4">
    <source>
        <dbReference type="ARBA" id="ARBA00023136"/>
    </source>
</evidence>
<proteinExistence type="predicted"/>
<dbReference type="InterPro" id="IPR037185">
    <property type="entry name" value="EmrE-like"/>
</dbReference>
<feature type="transmembrane region" description="Helical" evidence="5">
    <location>
        <begin position="223"/>
        <end position="245"/>
    </location>
</feature>
<evidence type="ECO:0000259" key="7">
    <source>
        <dbReference type="Pfam" id="PF00892"/>
    </source>
</evidence>
<feature type="chain" id="PRO_5012376005" evidence="6">
    <location>
        <begin position="16"/>
        <end position="274"/>
    </location>
</feature>
<keyword evidence="2 5" id="KW-0812">Transmembrane</keyword>
<feature type="transmembrane region" description="Helical" evidence="5">
    <location>
        <begin position="170"/>
        <end position="189"/>
    </location>
</feature>
<keyword evidence="9" id="KW-1185">Reference proteome</keyword>
<name>A0A238JMG1_9RHOB</name>
<dbReference type="InterPro" id="IPR000620">
    <property type="entry name" value="EamA_dom"/>
</dbReference>
<evidence type="ECO:0000256" key="6">
    <source>
        <dbReference type="SAM" id="SignalP"/>
    </source>
</evidence>
<feature type="transmembrane region" description="Helical" evidence="5">
    <location>
        <begin position="139"/>
        <end position="158"/>
    </location>
</feature>
<feature type="signal peptide" evidence="6">
    <location>
        <begin position="1"/>
        <end position="15"/>
    </location>
</feature>
<evidence type="ECO:0000256" key="5">
    <source>
        <dbReference type="SAM" id="Phobius"/>
    </source>
</evidence>
<feature type="transmembrane region" description="Helical" evidence="5">
    <location>
        <begin position="115"/>
        <end position="133"/>
    </location>
</feature>
<evidence type="ECO:0000313" key="9">
    <source>
        <dbReference type="Proteomes" id="UP000203464"/>
    </source>
</evidence>
<keyword evidence="6" id="KW-0732">Signal</keyword>
<dbReference type="Pfam" id="PF00892">
    <property type="entry name" value="EamA"/>
    <property type="match status" value="1"/>
</dbReference>
<dbReference type="InterPro" id="IPR050638">
    <property type="entry name" value="AA-Vitamin_Transporters"/>
</dbReference>
<protein>
    <submittedName>
        <fullName evidence="8">EamA-like transporter family protein</fullName>
    </submittedName>
</protein>
<keyword evidence="4 5" id="KW-0472">Membrane</keyword>